<feature type="transmembrane region" description="Helical" evidence="2">
    <location>
        <begin position="302"/>
        <end position="326"/>
    </location>
</feature>
<evidence type="ECO:0000313" key="3">
    <source>
        <dbReference type="EMBL" id="JAB65308.1"/>
    </source>
</evidence>
<feature type="compositionally biased region" description="Polar residues" evidence="1">
    <location>
        <begin position="191"/>
        <end position="201"/>
    </location>
</feature>
<dbReference type="EMBL" id="GALX01003158">
    <property type="protein sequence ID" value="JAB65308.1"/>
    <property type="molecule type" value="Transcribed_RNA"/>
</dbReference>
<feature type="region of interest" description="Disordered" evidence="1">
    <location>
        <begin position="35"/>
        <end position="100"/>
    </location>
</feature>
<sequence>MELRSSRSRSKTPFTQIESFDKELIERGNHVEKTVTRTTRRTTTVRTNDNATSSTDEFTSYARPVRRSARSERNVRKLYKTSDYSSEDGENEVSSTRTISQNERNQLIEDARAAANGTNEVSALNLYKKSGRYWDVYPKTDWTYSHHSKDRVELAPGIIAMPNMSRKTIHSVHSSDSSLSQTDFVNKETNTDTVSESQSQSRSDHKSWYADLYSARPRQLFNNNYDSDYEIYEKKSYTVSRWRRFTRSVVRIFTSIFTVFYYGYEVQTSWFAKLHKFTSRVMLLDTWLLLKTGRGNKMARLAALCLLPLLLFGGLHVLLASGISLAPSCHPYCGRIASDYISSLVSSTYKYLNFTKSQSP</sequence>
<reference evidence="3" key="1">
    <citation type="submission" date="2013-07" db="EMBL/GenBank/DDBJ databases">
        <title>Midgut Transcriptome Profiling of Anoplphora glabripennis, a Lignocellulose Degrading, Wood-Boring Cerambycid.</title>
        <authorList>
            <person name="Scully E.D."/>
            <person name="Hoover K."/>
            <person name="Carlson J.E."/>
            <person name="Tien M."/>
            <person name="Geib S.M."/>
        </authorList>
    </citation>
    <scope>NUCLEOTIDE SEQUENCE</scope>
</reference>
<feature type="transmembrane region" description="Helical" evidence="2">
    <location>
        <begin position="245"/>
        <end position="264"/>
    </location>
</feature>
<keyword evidence="2" id="KW-0472">Membrane</keyword>
<accession>V5GY35</accession>
<dbReference type="AlphaFoldDB" id="V5GY35"/>
<name>V5GY35_ANOGL</name>
<evidence type="ECO:0000256" key="1">
    <source>
        <dbReference type="SAM" id="MobiDB-lite"/>
    </source>
</evidence>
<evidence type="ECO:0000256" key="2">
    <source>
        <dbReference type="SAM" id="Phobius"/>
    </source>
</evidence>
<feature type="compositionally biased region" description="Polar residues" evidence="1">
    <location>
        <begin position="48"/>
        <end position="58"/>
    </location>
</feature>
<keyword evidence="2" id="KW-1133">Transmembrane helix</keyword>
<feature type="compositionally biased region" description="Low complexity" evidence="1">
    <location>
        <begin position="171"/>
        <end position="180"/>
    </location>
</feature>
<protein>
    <submittedName>
        <fullName evidence="3">Uncharacterized protein</fullName>
    </submittedName>
</protein>
<organism evidence="3">
    <name type="scientific">Anoplophora glabripennis</name>
    <name type="common">Asian longhorn beetle</name>
    <name type="synonym">Anoplophora nobilis</name>
    <dbReference type="NCBI Taxonomy" id="217634"/>
    <lineage>
        <taxon>Eukaryota</taxon>
        <taxon>Metazoa</taxon>
        <taxon>Ecdysozoa</taxon>
        <taxon>Arthropoda</taxon>
        <taxon>Hexapoda</taxon>
        <taxon>Insecta</taxon>
        <taxon>Pterygota</taxon>
        <taxon>Neoptera</taxon>
        <taxon>Endopterygota</taxon>
        <taxon>Coleoptera</taxon>
        <taxon>Polyphaga</taxon>
        <taxon>Cucujiformia</taxon>
        <taxon>Chrysomeloidea</taxon>
        <taxon>Cerambycidae</taxon>
        <taxon>Lamiinae</taxon>
        <taxon>Lamiini</taxon>
        <taxon>Anoplophora</taxon>
    </lineage>
</organism>
<proteinExistence type="predicted"/>
<feature type="region of interest" description="Disordered" evidence="1">
    <location>
        <begin position="170"/>
        <end position="202"/>
    </location>
</feature>
<keyword evidence="2" id="KW-0812">Transmembrane</keyword>